<dbReference type="RefSeq" id="WP_163924018.1">
    <property type="nucleotide sequence ID" value="NZ_AP022593.1"/>
</dbReference>
<evidence type="ECO:0000313" key="3">
    <source>
        <dbReference type="EMBL" id="BBY52180.1"/>
    </source>
</evidence>
<feature type="signal peptide" evidence="2">
    <location>
        <begin position="1"/>
        <end position="25"/>
    </location>
</feature>
<geneLocation type="plasmid" evidence="4">
    <name>pjcm18538 dna</name>
</geneLocation>
<name>A0A7I7S6T9_9MYCO</name>
<evidence type="ECO:0000313" key="4">
    <source>
        <dbReference type="Proteomes" id="UP000467428"/>
    </source>
</evidence>
<evidence type="ECO:0000256" key="2">
    <source>
        <dbReference type="SAM" id="SignalP"/>
    </source>
</evidence>
<proteinExistence type="predicted"/>
<protein>
    <submittedName>
        <fullName evidence="3">Uncharacterized protein</fullName>
    </submittedName>
</protein>
<sequence>MTVVMQQRNWTKSILASIGAGAVLAAAAMTYGAAVDTDVSNGLSQAPSSEFGETTTKSATPSSPEVPSAAPSVLAPPAPTSEPG</sequence>
<gene>
    <name evidence="3" type="ORF">MARA_56480</name>
</gene>
<reference evidence="3 4" key="1">
    <citation type="journal article" date="2019" name="Emerg. Microbes Infect.">
        <title>Comprehensive subspecies identification of 175 nontuberculous mycobacteria species based on 7547 genomic profiles.</title>
        <authorList>
            <person name="Matsumoto Y."/>
            <person name="Kinjo T."/>
            <person name="Motooka D."/>
            <person name="Nabeya D."/>
            <person name="Jung N."/>
            <person name="Uechi K."/>
            <person name="Horii T."/>
            <person name="Iida T."/>
            <person name="Fujita J."/>
            <person name="Nakamura S."/>
        </authorList>
    </citation>
    <scope>NUCLEOTIDE SEQUENCE [LARGE SCALE GENOMIC DNA]</scope>
    <source>
        <strain evidence="3 4">JCM 18538</strain>
    </source>
</reference>
<feature type="compositionally biased region" description="Polar residues" evidence="1">
    <location>
        <begin position="39"/>
        <end position="57"/>
    </location>
</feature>
<dbReference type="KEGG" id="marz:MARA_56480"/>
<keyword evidence="2" id="KW-0732">Signal</keyword>
<accession>A0A7I7S6T9</accession>
<feature type="compositionally biased region" description="Low complexity" evidence="1">
    <location>
        <begin position="58"/>
        <end position="73"/>
    </location>
</feature>
<feature type="chain" id="PRO_5039465499" evidence="2">
    <location>
        <begin position="26"/>
        <end position="84"/>
    </location>
</feature>
<keyword evidence="4" id="KW-1185">Reference proteome</keyword>
<feature type="region of interest" description="Disordered" evidence="1">
    <location>
        <begin position="39"/>
        <end position="84"/>
    </location>
</feature>
<dbReference type="EMBL" id="AP022593">
    <property type="protein sequence ID" value="BBY52180.1"/>
    <property type="molecule type" value="Genomic_DNA"/>
</dbReference>
<feature type="compositionally biased region" description="Pro residues" evidence="1">
    <location>
        <begin position="74"/>
        <end position="84"/>
    </location>
</feature>
<dbReference type="AlphaFoldDB" id="A0A7I7S6T9"/>
<evidence type="ECO:0000256" key="1">
    <source>
        <dbReference type="SAM" id="MobiDB-lite"/>
    </source>
</evidence>
<dbReference type="Proteomes" id="UP000467428">
    <property type="component" value="Chromosome"/>
</dbReference>
<organism evidence="3 4">
    <name type="scientific">Mycolicibacterium arabiense</name>
    <dbReference type="NCBI Taxonomy" id="1286181"/>
    <lineage>
        <taxon>Bacteria</taxon>
        <taxon>Bacillati</taxon>
        <taxon>Actinomycetota</taxon>
        <taxon>Actinomycetes</taxon>
        <taxon>Mycobacteriales</taxon>
        <taxon>Mycobacteriaceae</taxon>
        <taxon>Mycolicibacterium</taxon>
    </lineage>
</organism>